<dbReference type="OrthoDB" id="1495718at2"/>
<evidence type="ECO:0000313" key="2">
    <source>
        <dbReference type="Proteomes" id="UP000007364"/>
    </source>
</evidence>
<dbReference type="eggNOG" id="COG3137">
    <property type="taxonomic scope" value="Bacteria"/>
</dbReference>
<accession>K2PYW1</accession>
<proteinExistence type="predicted"/>
<keyword evidence="2" id="KW-1185">Reference proteome</keyword>
<evidence type="ECO:0000313" key="1">
    <source>
        <dbReference type="EMBL" id="EKF56644.1"/>
    </source>
</evidence>
<dbReference type="EMBL" id="AMSG01000001">
    <property type="protein sequence ID" value="EKF56644.1"/>
    <property type="molecule type" value="Genomic_DNA"/>
</dbReference>
<organism evidence="1 2">
    <name type="scientific">Galbibacter marinus</name>
    <dbReference type="NCBI Taxonomy" id="555500"/>
    <lineage>
        <taxon>Bacteria</taxon>
        <taxon>Pseudomonadati</taxon>
        <taxon>Bacteroidota</taxon>
        <taxon>Flavobacteriia</taxon>
        <taxon>Flavobacteriales</taxon>
        <taxon>Flavobacteriaceae</taxon>
        <taxon>Galbibacter</taxon>
    </lineage>
</organism>
<reference evidence="1 2" key="1">
    <citation type="journal article" date="2012" name="J. Bacteriol.">
        <title>Genome Sequence of Galbibacter marinum Type Strain ck-I2-15.</title>
        <authorList>
            <person name="Lai Q."/>
            <person name="Li C."/>
            <person name="Shao Z."/>
        </authorList>
    </citation>
    <scope>NUCLEOTIDE SEQUENCE [LARGE SCALE GENOMIC DNA]</scope>
    <source>
        <strain evidence="2">ck-I2-15</strain>
    </source>
</reference>
<comment type="caution">
    <text evidence="1">The sequence shown here is derived from an EMBL/GenBank/DDBJ whole genome shotgun (WGS) entry which is preliminary data.</text>
</comment>
<dbReference type="Proteomes" id="UP000007364">
    <property type="component" value="Unassembled WGS sequence"/>
</dbReference>
<protein>
    <submittedName>
        <fullName evidence="1">Periplasmic protein</fullName>
    </submittedName>
</protein>
<dbReference type="AlphaFoldDB" id="K2PYW1"/>
<dbReference type="InterPro" id="IPR021428">
    <property type="entry name" value="DUF3078"/>
</dbReference>
<name>K2PYW1_9FLAO</name>
<dbReference type="RefSeq" id="WP_008989973.1">
    <property type="nucleotide sequence ID" value="NZ_AMSG01000001.1"/>
</dbReference>
<dbReference type="STRING" id="555500.I215_00480"/>
<dbReference type="Pfam" id="PF11276">
    <property type="entry name" value="DUF3078"/>
    <property type="match status" value="1"/>
</dbReference>
<sequence length="343" mass="39223">MKGYLIIFCVFCCYISQAQIQKQEQEVYTNPKTQEVFIIKGMDTINLSKVISEYKPLPPRWKKVNKIGMNVSEIAFINWSAGGNNSISGLSNALFERNYKHEKVQWNNELIMRFGLNIQDGQKIRKSEDALAINSTLGFRMDNLSNWYFSAKANFNTQFAKGYKYPDRDNPISQFMAPGYFLFGFGSEYSPEGKDLKLYLSPITQKSTFVLDQDLADQGAFGVPKAEYDANGVKIRDGQNVDTEIGILVTNSYQTKIYDNMFLSNRITLYTDYLNSFGNVDINWLIDVELKVNEYVVANVGTQLIYDNDIKFEERTLANGEKFSYSPKVQFKQSLGVGVVYNF</sequence>
<gene>
    <name evidence="1" type="ORF">I215_00480</name>
</gene>
<dbReference type="PATRIC" id="fig|555500.3.peg.100"/>